<name>A0A873WV68_9CAUD</name>
<evidence type="ECO:0000256" key="1">
    <source>
        <dbReference type="SAM" id="MobiDB-lite"/>
    </source>
</evidence>
<proteinExistence type="predicted"/>
<feature type="region of interest" description="Disordered" evidence="1">
    <location>
        <begin position="1"/>
        <end position="26"/>
    </location>
</feature>
<evidence type="ECO:0008006" key="4">
    <source>
        <dbReference type="Google" id="ProtNLM"/>
    </source>
</evidence>
<accession>A0A873WV68</accession>
<organism evidence="2 3">
    <name type="scientific">Klebsiella phage Miami</name>
    <dbReference type="NCBI Taxonomy" id="2767581"/>
    <lineage>
        <taxon>Viruses</taxon>
        <taxon>Duplodnaviria</taxon>
        <taxon>Heunggongvirae</taxon>
        <taxon>Uroviricota</taxon>
        <taxon>Caudoviricetes</taxon>
        <taxon>Chimalliviridae</taxon>
        <taxon>Miamivirus</taxon>
        <taxon>Miamivirus miami</taxon>
    </lineage>
</organism>
<feature type="compositionally biased region" description="Low complexity" evidence="1">
    <location>
        <begin position="1"/>
        <end position="14"/>
    </location>
</feature>
<sequence length="571" mass="62179">MFDTSTTSTTSSTSVAATGPQLPNSNDLLTPLDISNLYDPDTVADSDASKYIVGREGQTVIDGLNQRAYVITHVGTEDAKYKSTLKRIGFVTDSDDNSSDIIGLPGRFAGNGVLGIDYSVRPPRAVIDGRVWAPDAAYGLLYKGVVIGDSGQVISVQYATNGDLISNQVPTKLAAVNNMTNHSIFTTTAFSVTQTADELPDGSLCTLVFFDAAGNMIPEPYELGVMHTALLRDHQIGIKYVSAIELISPWFTDTTDPTTLNIPINVAMSSVQFSARIHYNDGSTKEQLIDGTKCAIIGLNEYKPTTVGQRASIVLRYSFDEDEQALIATPNYPDMITQAYQIVCTQVNGAYSPKLYTYPVWNGTGYSLKHYLYDLTRGYATDVTQHVTLNDTSPAFQPANYGVQQDMVFNLTLSDVSSTFKAWTLVQHTSITLYKANTGTGRRWAIQYSSANNPYVAYNVGYTEANGVQSINLAGSILTISDWLNRLYYPVEPLIDTTKESAALVPNYIRLVDTNGVTHDLEINDWNKPQALTSPVASGQTLFLQWIQKSENGAELQLATTGVVVDVAPSN</sequence>
<evidence type="ECO:0000313" key="2">
    <source>
        <dbReference type="EMBL" id="QPB09344.1"/>
    </source>
</evidence>
<keyword evidence="3" id="KW-1185">Reference proteome</keyword>
<dbReference type="EMBL" id="MT701590">
    <property type="protein sequence ID" value="QPB09344.1"/>
    <property type="molecule type" value="Genomic_DNA"/>
</dbReference>
<gene>
    <name evidence="2" type="ORF">CPT_Miami_249</name>
</gene>
<protein>
    <recommendedName>
        <fullName evidence="4">Virion structural protein</fullName>
    </recommendedName>
</protein>
<evidence type="ECO:0000313" key="3">
    <source>
        <dbReference type="Proteomes" id="UP000662782"/>
    </source>
</evidence>
<dbReference type="Proteomes" id="UP000662782">
    <property type="component" value="Segment"/>
</dbReference>
<reference evidence="2 3" key="1">
    <citation type="submission" date="2020-07" db="EMBL/GenBank/DDBJ databases">
        <title>Complete genome sequence of Klebsiella pneumoniae phage Miami.</title>
        <authorList>
            <person name="Mora D.A."/>
            <person name="Lessor L."/>
            <person name="Gill J."/>
            <person name="Liu M."/>
        </authorList>
    </citation>
    <scope>NUCLEOTIDE SEQUENCE [LARGE SCALE GENOMIC DNA]</scope>
</reference>